<dbReference type="Proteomes" id="UP000176504">
    <property type="component" value="Unassembled WGS sequence"/>
</dbReference>
<evidence type="ECO:0000313" key="3">
    <source>
        <dbReference type="Proteomes" id="UP000176504"/>
    </source>
</evidence>
<protein>
    <submittedName>
        <fullName evidence="2">Uncharacterized protein</fullName>
    </submittedName>
</protein>
<dbReference type="AlphaFoldDB" id="A0A1F4VEK1"/>
<feature type="transmembrane region" description="Helical" evidence="1">
    <location>
        <begin position="12"/>
        <end position="34"/>
    </location>
</feature>
<evidence type="ECO:0000256" key="1">
    <source>
        <dbReference type="SAM" id="Phobius"/>
    </source>
</evidence>
<organism evidence="2 3">
    <name type="scientific">candidate division WWE3 bacterium RIFCSPLOWO2_01_FULL_41_18</name>
    <dbReference type="NCBI Taxonomy" id="1802625"/>
    <lineage>
        <taxon>Bacteria</taxon>
        <taxon>Katanobacteria</taxon>
    </lineage>
</organism>
<keyword evidence="1" id="KW-0472">Membrane</keyword>
<keyword evidence="1" id="KW-1133">Transmembrane helix</keyword>
<accession>A0A1F4VEK1</accession>
<reference evidence="2 3" key="1">
    <citation type="journal article" date="2016" name="Nat. Commun.">
        <title>Thousands of microbial genomes shed light on interconnected biogeochemical processes in an aquifer system.</title>
        <authorList>
            <person name="Anantharaman K."/>
            <person name="Brown C.T."/>
            <person name="Hug L.A."/>
            <person name="Sharon I."/>
            <person name="Castelle C.J."/>
            <person name="Probst A.J."/>
            <person name="Thomas B.C."/>
            <person name="Singh A."/>
            <person name="Wilkins M.J."/>
            <person name="Karaoz U."/>
            <person name="Brodie E.L."/>
            <person name="Williams K.H."/>
            <person name="Hubbard S.S."/>
            <person name="Banfield J.F."/>
        </authorList>
    </citation>
    <scope>NUCLEOTIDE SEQUENCE [LARGE SCALE GENOMIC DNA]</scope>
</reference>
<name>A0A1F4VEK1_UNCKA</name>
<evidence type="ECO:0000313" key="2">
    <source>
        <dbReference type="EMBL" id="OGC55692.1"/>
    </source>
</evidence>
<feature type="transmembrane region" description="Helical" evidence="1">
    <location>
        <begin position="59"/>
        <end position="77"/>
    </location>
</feature>
<gene>
    <name evidence="2" type="ORF">A3A78_01470</name>
</gene>
<dbReference type="EMBL" id="MEVI01000001">
    <property type="protein sequence ID" value="OGC55692.1"/>
    <property type="molecule type" value="Genomic_DNA"/>
</dbReference>
<comment type="caution">
    <text evidence="2">The sequence shown here is derived from an EMBL/GenBank/DDBJ whole genome shotgun (WGS) entry which is preliminary data.</text>
</comment>
<sequence length="80" mass="8493">MEDKMIAEFLSIAANGVLAAVLFGAIIVGGTIWMSGKVSNSSSGVVCRQAPGSDYSTTLQLWVLVLTPLAGILILWYKFT</sequence>
<proteinExistence type="predicted"/>
<keyword evidence="1" id="KW-0812">Transmembrane</keyword>